<evidence type="ECO:0000256" key="9">
    <source>
        <dbReference type="ARBA" id="ARBA00038276"/>
    </source>
</evidence>
<name>A0A4Q7EGL3_9CYAN</name>
<keyword evidence="7" id="KW-0067">ATP-binding</keyword>
<dbReference type="EMBL" id="QVFV01000001">
    <property type="protein sequence ID" value="RZM82741.1"/>
    <property type="molecule type" value="Genomic_DNA"/>
</dbReference>
<proteinExistence type="inferred from homology"/>
<keyword evidence="8" id="KW-0460">Magnesium</keyword>
<evidence type="ECO:0000256" key="6">
    <source>
        <dbReference type="ARBA" id="ARBA00022741"/>
    </source>
</evidence>
<dbReference type="GO" id="GO:0005524">
    <property type="term" value="F:ATP binding"/>
    <property type="evidence" value="ECO:0007669"/>
    <property type="project" value="UniProtKB-KW"/>
</dbReference>
<evidence type="ECO:0000256" key="8">
    <source>
        <dbReference type="ARBA" id="ARBA00022842"/>
    </source>
</evidence>
<comment type="cofactor">
    <cofactor evidence="1">
        <name>Mg(2+)</name>
        <dbReference type="ChEBI" id="CHEBI:18420"/>
    </cofactor>
</comment>
<keyword evidence="12" id="KW-1185">Reference proteome</keyword>
<sequence>MSDATTQAEILQQLKQHQAEFQERYGVTRIGIFGSVARGKATPNSDIDIVVHMTPDLLQRVRLKTELESLVED</sequence>
<dbReference type="InterPro" id="IPR052038">
    <property type="entry name" value="Type-VII_TA_antitoxin"/>
</dbReference>
<evidence type="ECO:0000313" key="12">
    <source>
        <dbReference type="Proteomes" id="UP000292459"/>
    </source>
</evidence>
<keyword evidence="4" id="KW-0548">Nucleotidyltransferase</keyword>
<evidence type="ECO:0000313" key="11">
    <source>
        <dbReference type="EMBL" id="RZM82741.1"/>
    </source>
</evidence>
<evidence type="ECO:0000256" key="4">
    <source>
        <dbReference type="ARBA" id="ARBA00022695"/>
    </source>
</evidence>
<dbReference type="RefSeq" id="WP_044151085.1">
    <property type="nucleotide sequence ID" value="NZ_QVFV01000001.1"/>
</dbReference>
<protein>
    <submittedName>
        <fullName evidence="11">Nucleotidyltransferase</fullName>
    </submittedName>
</protein>
<dbReference type="CDD" id="cd05403">
    <property type="entry name" value="NT_KNTase_like"/>
    <property type="match status" value="1"/>
</dbReference>
<comment type="caution">
    <text evidence="11">The sequence shown here is derived from an EMBL/GenBank/DDBJ whole genome shotgun (WGS) entry which is preliminary data.</text>
</comment>
<dbReference type="Pfam" id="PF01909">
    <property type="entry name" value="NTP_transf_2"/>
    <property type="match status" value="1"/>
</dbReference>
<evidence type="ECO:0000259" key="10">
    <source>
        <dbReference type="Pfam" id="PF01909"/>
    </source>
</evidence>
<evidence type="ECO:0000256" key="5">
    <source>
        <dbReference type="ARBA" id="ARBA00022723"/>
    </source>
</evidence>
<keyword evidence="2" id="KW-1277">Toxin-antitoxin system</keyword>
<dbReference type="GO" id="GO:0046872">
    <property type="term" value="F:metal ion binding"/>
    <property type="evidence" value="ECO:0007669"/>
    <property type="project" value="UniProtKB-KW"/>
</dbReference>
<accession>A0A4Q7EGL3</accession>
<evidence type="ECO:0000256" key="1">
    <source>
        <dbReference type="ARBA" id="ARBA00001946"/>
    </source>
</evidence>
<dbReference type="OrthoDB" id="464383at2"/>
<comment type="similarity">
    <text evidence="9">Belongs to the MntA antitoxin family.</text>
</comment>
<dbReference type="SUPFAM" id="SSF81301">
    <property type="entry name" value="Nucleotidyltransferase"/>
    <property type="match status" value="1"/>
</dbReference>
<dbReference type="PANTHER" id="PTHR33571:SF14">
    <property type="entry name" value="PROTEIN ADENYLYLTRANSFERASE MJ0435-RELATED"/>
    <property type="match status" value="1"/>
</dbReference>
<keyword evidence="3 11" id="KW-0808">Transferase</keyword>
<organism evidence="11 12">
    <name type="scientific">Leptolyngbya iicbica LK</name>
    <dbReference type="NCBI Taxonomy" id="2294035"/>
    <lineage>
        <taxon>Bacteria</taxon>
        <taxon>Bacillati</taxon>
        <taxon>Cyanobacteriota</taxon>
        <taxon>Cyanophyceae</taxon>
        <taxon>Leptolyngbyales</taxon>
        <taxon>Leptolyngbyaceae</taxon>
        <taxon>Leptolyngbya group</taxon>
        <taxon>Leptolyngbya</taxon>
        <taxon>Leptolyngbya iicbica</taxon>
    </lineage>
</organism>
<keyword evidence="6" id="KW-0547">Nucleotide-binding</keyword>
<gene>
    <name evidence="11" type="ORF">DYY88_05840</name>
</gene>
<dbReference type="GO" id="GO:0016779">
    <property type="term" value="F:nucleotidyltransferase activity"/>
    <property type="evidence" value="ECO:0007669"/>
    <property type="project" value="UniProtKB-KW"/>
</dbReference>
<evidence type="ECO:0000256" key="7">
    <source>
        <dbReference type="ARBA" id="ARBA00022840"/>
    </source>
</evidence>
<reference evidence="11 12" key="1">
    <citation type="submission" date="2018-11" db="EMBL/GenBank/DDBJ databases">
        <title>Whole genome sequencing of an environmental sample.</title>
        <authorList>
            <person name="Sarangi A.N."/>
            <person name="Singh D."/>
            <person name="Tripathy S."/>
        </authorList>
    </citation>
    <scope>NUCLEOTIDE SEQUENCE [LARGE SCALE GENOMIC DNA]</scope>
    <source>
        <strain evidence="11 12">Lakshadweep</strain>
    </source>
</reference>
<dbReference type="PANTHER" id="PTHR33571">
    <property type="entry name" value="SSL8005 PROTEIN"/>
    <property type="match status" value="1"/>
</dbReference>
<evidence type="ECO:0000256" key="2">
    <source>
        <dbReference type="ARBA" id="ARBA00022649"/>
    </source>
</evidence>
<keyword evidence="5" id="KW-0479">Metal-binding</keyword>
<evidence type="ECO:0000256" key="3">
    <source>
        <dbReference type="ARBA" id="ARBA00022679"/>
    </source>
</evidence>
<dbReference type="Proteomes" id="UP000292459">
    <property type="component" value="Unassembled WGS sequence"/>
</dbReference>
<feature type="domain" description="Polymerase nucleotidyl transferase" evidence="10">
    <location>
        <begin position="14"/>
        <end position="67"/>
    </location>
</feature>
<dbReference type="InterPro" id="IPR043519">
    <property type="entry name" value="NT_sf"/>
</dbReference>
<dbReference type="InterPro" id="IPR002934">
    <property type="entry name" value="Polymerase_NTP_transf_dom"/>
</dbReference>
<dbReference type="Gene3D" id="3.30.460.10">
    <property type="entry name" value="Beta Polymerase, domain 2"/>
    <property type="match status" value="1"/>
</dbReference>
<dbReference type="AlphaFoldDB" id="A0A4Q7EGL3"/>